<dbReference type="KEGG" id="pin:Ping_1961"/>
<name>A1SW65_PSYIN</name>
<evidence type="ECO:0008006" key="5">
    <source>
        <dbReference type="Google" id="ProtNLM"/>
    </source>
</evidence>
<feature type="signal peptide" evidence="2">
    <location>
        <begin position="1"/>
        <end position="19"/>
    </location>
</feature>
<organism evidence="3 4">
    <name type="scientific">Psychromonas ingrahamii (strain DSM 17664 / CCUG 51855 / 37)</name>
    <dbReference type="NCBI Taxonomy" id="357804"/>
    <lineage>
        <taxon>Bacteria</taxon>
        <taxon>Pseudomonadati</taxon>
        <taxon>Pseudomonadota</taxon>
        <taxon>Gammaproteobacteria</taxon>
        <taxon>Alteromonadales</taxon>
        <taxon>Psychromonadaceae</taxon>
        <taxon>Psychromonas</taxon>
    </lineage>
</organism>
<sequence length="269" mass="29015">MIKKSLLAVALATILTGCGGSSDSTDPGSTIYTVIDGYLSAAEVYVLSLDGSTKTLIGETNTNGQIQIPTEYEGYTVIAKIIAGKTIDSDSPGTFVTKSYEMRGTTDSTVVTPFTTLANINVMTLTDLALELELEKDDVSGDYVNSPDGKAHLVARTLAARLDDDSSNDHDDADHLKTLAGNSVTYIRDNHEQHGDDLDTVELHYDTDDNLSSGVRVSHHSESNDNSSHNELNDDSSYNESNDNSSHSELNNDSSHSESNDDSNHIEYD</sequence>
<reference evidence="3 4" key="1">
    <citation type="submission" date="2007-01" db="EMBL/GenBank/DDBJ databases">
        <title>Complete sequence of Psychromonas ingrahamii 37.</title>
        <authorList>
            <consortium name="US DOE Joint Genome Institute"/>
            <person name="Copeland A."/>
            <person name="Lucas S."/>
            <person name="Lapidus A."/>
            <person name="Barry K."/>
            <person name="Detter J.C."/>
            <person name="Glavina del Rio T."/>
            <person name="Hammon N."/>
            <person name="Israni S."/>
            <person name="Dalin E."/>
            <person name="Tice H."/>
            <person name="Pitluck S."/>
            <person name="Thompson L.S."/>
            <person name="Brettin T."/>
            <person name="Bruce D."/>
            <person name="Han C."/>
            <person name="Tapia R."/>
            <person name="Schmutz J."/>
            <person name="Larimer F."/>
            <person name="Land M."/>
            <person name="Hauser L."/>
            <person name="Kyrpides N."/>
            <person name="Ivanova N."/>
            <person name="Staley J."/>
            <person name="Richardson P."/>
        </authorList>
    </citation>
    <scope>NUCLEOTIDE SEQUENCE [LARGE SCALE GENOMIC DNA]</scope>
    <source>
        <strain evidence="3 4">37</strain>
    </source>
</reference>
<dbReference type="RefSeq" id="WP_011770290.1">
    <property type="nucleotide sequence ID" value="NC_008709.1"/>
</dbReference>
<dbReference type="PROSITE" id="PS51257">
    <property type="entry name" value="PROKAR_LIPOPROTEIN"/>
    <property type="match status" value="1"/>
</dbReference>
<evidence type="ECO:0000256" key="1">
    <source>
        <dbReference type="SAM" id="MobiDB-lite"/>
    </source>
</evidence>
<accession>A1SW65</accession>
<dbReference type="AlphaFoldDB" id="A1SW65"/>
<feature type="compositionally biased region" description="Low complexity" evidence="1">
    <location>
        <begin position="224"/>
        <end position="254"/>
    </location>
</feature>
<dbReference type="eggNOG" id="COG1523">
    <property type="taxonomic scope" value="Bacteria"/>
</dbReference>
<dbReference type="HOGENOM" id="CLU_1033934_0_0_6"/>
<keyword evidence="2" id="KW-0732">Signal</keyword>
<dbReference type="OrthoDB" id="6214269at2"/>
<dbReference type="Proteomes" id="UP000000639">
    <property type="component" value="Chromosome"/>
</dbReference>
<dbReference type="EMBL" id="CP000510">
    <property type="protein sequence ID" value="ABM03730.1"/>
    <property type="molecule type" value="Genomic_DNA"/>
</dbReference>
<feature type="compositionally biased region" description="Basic and acidic residues" evidence="1">
    <location>
        <begin position="255"/>
        <end position="269"/>
    </location>
</feature>
<evidence type="ECO:0000313" key="4">
    <source>
        <dbReference type="Proteomes" id="UP000000639"/>
    </source>
</evidence>
<keyword evidence="4" id="KW-1185">Reference proteome</keyword>
<evidence type="ECO:0000313" key="3">
    <source>
        <dbReference type="EMBL" id="ABM03730.1"/>
    </source>
</evidence>
<gene>
    <name evidence="3" type="ordered locus">Ping_1961</name>
</gene>
<protein>
    <recommendedName>
        <fullName evidence="5">Lipoprotein</fullName>
    </recommendedName>
</protein>
<evidence type="ECO:0000256" key="2">
    <source>
        <dbReference type="SAM" id="SignalP"/>
    </source>
</evidence>
<feature type="chain" id="PRO_5002637773" description="Lipoprotein" evidence="2">
    <location>
        <begin position="20"/>
        <end position="269"/>
    </location>
</feature>
<proteinExistence type="predicted"/>
<feature type="region of interest" description="Disordered" evidence="1">
    <location>
        <begin position="209"/>
        <end position="269"/>
    </location>
</feature>